<dbReference type="EMBL" id="ML987191">
    <property type="protein sequence ID" value="KAF2253851.1"/>
    <property type="molecule type" value="Genomic_DNA"/>
</dbReference>
<dbReference type="Gene3D" id="3.40.50.1110">
    <property type="entry name" value="SGNH hydrolase"/>
    <property type="match status" value="1"/>
</dbReference>
<protein>
    <submittedName>
        <fullName evidence="3">Carbohydrate esterase family 16 protein</fullName>
    </submittedName>
</protein>
<keyword evidence="1" id="KW-0378">Hydrolase</keyword>
<dbReference type="RefSeq" id="XP_033688855.1">
    <property type="nucleotide sequence ID" value="XM_033831927.1"/>
</dbReference>
<dbReference type="OrthoDB" id="1600564at2759"/>
<sequence>MMGICTSSKAALAVALIGWTGVAHAVNYLVSFGDSYSQTGFDVTSTKPSASNPLGNPAYPGWTASGGANWVGYLAKEYNASLLYSYNFAYGGATVNASLVKPYQSTVKSFIDQVGQFSSSIASHPSYAPWTAENSLFAIWLGVNDVGNSYYQEDVQTLLPKIMDSYFGQVQILYNAGARNFALLNVPPINKSPMMLNQQKQAQDLEAGVIKTYNGMLASRLSNFTAANKGIRGVVVDTQAPFNAALSNPTKYGSKDATCYNSDGKTCLWFNDYHPGLAINRLVAEAVVQTWNGTFFKMAA</sequence>
<accession>A0A6A6ITJ9</accession>
<dbReference type="PANTHER" id="PTHR45648:SF22">
    <property type="entry name" value="GDSL LIPASE_ACYLHYDROLASE FAMILY PROTEIN (AFU_ORTHOLOGUE AFUA_4G14700)"/>
    <property type="match status" value="1"/>
</dbReference>
<dbReference type="CDD" id="cd01846">
    <property type="entry name" value="fatty_acyltransferase_like"/>
    <property type="match status" value="1"/>
</dbReference>
<keyword evidence="2" id="KW-0732">Signal</keyword>
<dbReference type="GO" id="GO:0016788">
    <property type="term" value="F:hydrolase activity, acting on ester bonds"/>
    <property type="evidence" value="ECO:0007669"/>
    <property type="project" value="InterPro"/>
</dbReference>
<dbReference type="InterPro" id="IPR051058">
    <property type="entry name" value="GDSL_Est/Lipase"/>
</dbReference>
<reference evidence="3" key="1">
    <citation type="journal article" date="2020" name="Stud. Mycol.">
        <title>101 Dothideomycetes genomes: a test case for predicting lifestyles and emergence of pathogens.</title>
        <authorList>
            <person name="Haridas S."/>
            <person name="Albert R."/>
            <person name="Binder M."/>
            <person name="Bloem J."/>
            <person name="Labutti K."/>
            <person name="Salamov A."/>
            <person name="Andreopoulos B."/>
            <person name="Baker S."/>
            <person name="Barry K."/>
            <person name="Bills G."/>
            <person name="Bluhm B."/>
            <person name="Cannon C."/>
            <person name="Castanera R."/>
            <person name="Culley D."/>
            <person name="Daum C."/>
            <person name="Ezra D."/>
            <person name="Gonzalez J."/>
            <person name="Henrissat B."/>
            <person name="Kuo A."/>
            <person name="Liang C."/>
            <person name="Lipzen A."/>
            <person name="Lutzoni F."/>
            <person name="Magnuson J."/>
            <person name="Mondo S."/>
            <person name="Nolan M."/>
            <person name="Ohm R."/>
            <person name="Pangilinan J."/>
            <person name="Park H.-J."/>
            <person name="Ramirez L."/>
            <person name="Alfaro M."/>
            <person name="Sun H."/>
            <person name="Tritt A."/>
            <person name="Yoshinaga Y."/>
            <person name="Zwiers L.-H."/>
            <person name="Turgeon B."/>
            <person name="Goodwin S."/>
            <person name="Spatafora J."/>
            <person name="Crous P."/>
            <person name="Grigoriev I."/>
        </authorList>
    </citation>
    <scope>NUCLEOTIDE SEQUENCE</scope>
    <source>
        <strain evidence="3">CBS 122368</strain>
    </source>
</reference>
<evidence type="ECO:0000313" key="3">
    <source>
        <dbReference type="EMBL" id="KAF2253851.1"/>
    </source>
</evidence>
<feature type="chain" id="PRO_5025608886" evidence="2">
    <location>
        <begin position="26"/>
        <end position="300"/>
    </location>
</feature>
<dbReference type="Proteomes" id="UP000800094">
    <property type="component" value="Unassembled WGS sequence"/>
</dbReference>
<organism evidence="3 4">
    <name type="scientific">Trematosphaeria pertusa</name>
    <dbReference type="NCBI Taxonomy" id="390896"/>
    <lineage>
        <taxon>Eukaryota</taxon>
        <taxon>Fungi</taxon>
        <taxon>Dikarya</taxon>
        <taxon>Ascomycota</taxon>
        <taxon>Pezizomycotina</taxon>
        <taxon>Dothideomycetes</taxon>
        <taxon>Pleosporomycetidae</taxon>
        <taxon>Pleosporales</taxon>
        <taxon>Massarineae</taxon>
        <taxon>Trematosphaeriaceae</taxon>
        <taxon>Trematosphaeria</taxon>
    </lineage>
</organism>
<evidence type="ECO:0000256" key="2">
    <source>
        <dbReference type="SAM" id="SignalP"/>
    </source>
</evidence>
<gene>
    <name evidence="3" type="ORF">BU26DRAFT_548217</name>
</gene>
<evidence type="ECO:0000256" key="1">
    <source>
        <dbReference type="ARBA" id="ARBA00022801"/>
    </source>
</evidence>
<dbReference type="InterPro" id="IPR036514">
    <property type="entry name" value="SGNH_hydro_sf"/>
</dbReference>
<feature type="signal peptide" evidence="2">
    <location>
        <begin position="1"/>
        <end position="25"/>
    </location>
</feature>
<dbReference type="PANTHER" id="PTHR45648">
    <property type="entry name" value="GDSL LIPASE/ACYLHYDROLASE FAMILY PROTEIN (AFU_ORTHOLOGUE AFUA_4G14700)"/>
    <property type="match status" value="1"/>
</dbReference>
<dbReference type="Pfam" id="PF00657">
    <property type="entry name" value="Lipase_GDSL"/>
    <property type="match status" value="1"/>
</dbReference>
<keyword evidence="4" id="KW-1185">Reference proteome</keyword>
<dbReference type="InterPro" id="IPR001087">
    <property type="entry name" value="GDSL"/>
</dbReference>
<dbReference type="AlphaFoldDB" id="A0A6A6ITJ9"/>
<name>A0A6A6ITJ9_9PLEO</name>
<evidence type="ECO:0000313" key="4">
    <source>
        <dbReference type="Proteomes" id="UP000800094"/>
    </source>
</evidence>
<proteinExistence type="predicted"/>
<dbReference type="SUPFAM" id="SSF52266">
    <property type="entry name" value="SGNH hydrolase"/>
    <property type="match status" value="1"/>
</dbReference>
<dbReference type="GeneID" id="54585257"/>